<reference evidence="13 14" key="1">
    <citation type="submission" date="2017-03" db="EMBL/GenBank/DDBJ databases">
        <authorList>
            <person name="Afonso C.L."/>
            <person name="Miller P.J."/>
            <person name="Scott M.A."/>
            <person name="Spackman E."/>
            <person name="Goraichik I."/>
            <person name="Dimitrov K.M."/>
            <person name="Suarez D.L."/>
            <person name="Swayne D.E."/>
        </authorList>
    </citation>
    <scope>NUCLEOTIDE SEQUENCE [LARGE SCALE GENOMIC DNA]</scope>
    <source>
        <strain evidence="13">Genome sequencing of Nitrospira japonica strain NJ11</strain>
    </source>
</reference>
<evidence type="ECO:0000256" key="9">
    <source>
        <dbReference type="ARBA" id="ARBA00022975"/>
    </source>
</evidence>
<feature type="binding site" evidence="11">
    <location>
        <position position="44"/>
    </location>
    <ligand>
        <name>substrate</name>
    </ligand>
</feature>
<dbReference type="HAMAP" id="MF_00224">
    <property type="entry name" value="DHO_dh_type1"/>
    <property type="match status" value="1"/>
</dbReference>
<comment type="catalytic activity">
    <reaction evidence="11">
        <text>(S)-dihydroorotate + A = orotate + AH2</text>
        <dbReference type="Rhea" id="RHEA:18073"/>
        <dbReference type="ChEBI" id="CHEBI:13193"/>
        <dbReference type="ChEBI" id="CHEBI:17499"/>
        <dbReference type="ChEBI" id="CHEBI:30839"/>
        <dbReference type="ChEBI" id="CHEBI:30864"/>
    </reaction>
</comment>
<feature type="binding site" evidence="11">
    <location>
        <position position="161"/>
    </location>
    <ligand>
        <name>FMN</name>
        <dbReference type="ChEBI" id="CHEBI:58210"/>
    </ligand>
</feature>
<dbReference type="GO" id="GO:0044205">
    <property type="term" value="P:'de novo' UMP biosynthetic process"/>
    <property type="evidence" value="ECO:0007669"/>
    <property type="project" value="UniProtKB-UniRule"/>
</dbReference>
<dbReference type="OrthoDB" id="9794954at2"/>
<evidence type="ECO:0000256" key="1">
    <source>
        <dbReference type="ARBA" id="ARBA00001694"/>
    </source>
</evidence>
<dbReference type="Pfam" id="PF01180">
    <property type="entry name" value="DHO_dh"/>
    <property type="match status" value="1"/>
</dbReference>
<dbReference type="GO" id="GO:0005737">
    <property type="term" value="C:cytoplasm"/>
    <property type="evidence" value="ECO:0007669"/>
    <property type="project" value="UniProtKB-SubCell"/>
</dbReference>
<feature type="binding site" evidence="11">
    <location>
        <position position="218"/>
    </location>
    <ligand>
        <name>FMN</name>
        <dbReference type="ChEBI" id="CHEBI:58210"/>
    </ligand>
</feature>
<dbReference type="STRING" id="1325564.NSJP_2098"/>
<dbReference type="UniPathway" id="UPA00070"/>
<comment type="caution">
    <text evidence="11">Lacks conserved residue(s) required for the propagation of feature annotation.</text>
</comment>
<dbReference type="Gene3D" id="3.20.20.70">
    <property type="entry name" value="Aldolase class I"/>
    <property type="match status" value="1"/>
</dbReference>
<dbReference type="CDD" id="cd04741">
    <property type="entry name" value="DHOD_1A_like"/>
    <property type="match status" value="1"/>
</dbReference>
<protein>
    <recommendedName>
        <fullName evidence="11">Dihydroorotate dehydrogenase</fullName>
        <shortName evidence="11">DHOD</shortName>
        <shortName evidence="11">DHODase</shortName>
        <shortName evidence="11">DHOdehase</shortName>
        <ecNumber evidence="11">1.3.-.-</ecNumber>
    </recommendedName>
</protein>
<comment type="catalytic activity">
    <reaction evidence="1">
        <text>(S)-dihydroorotate + fumarate = orotate + succinate</text>
        <dbReference type="Rhea" id="RHEA:30059"/>
        <dbReference type="ChEBI" id="CHEBI:29806"/>
        <dbReference type="ChEBI" id="CHEBI:30031"/>
        <dbReference type="ChEBI" id="CHEBI:30839"/>
        <dbReference type="ChEBI" id="CHEBI:30864"/>
        <dbReference type="EC" id="1.3.98.1"/>
    </reaction>
</comment>
<keyword evidence="8 11" id="KW-0288">FMN</keyword>
<dbReference type="KEGG" id="nja:NSJP_2098"/>
<dbReference type="AlphaFoldDB" id="A0A1W1I5K1"/>
<feature type="active site" description="Nucleophile" evidence="11">
    <location>
        <position position="127"/>
    </location>
</feature>
<evidence type="ECO:0000256" key="3">
    <source>
        <dbReference type="ARBA" id="ARBA00004725"/>
    </source>
</evidence>
<sequence length="308" mass="32686">MDVSTTIAGVKFTGCFMNASGALCVTREELLALGRSRAGAIVTKSMTVEPRQGNPSPRYYGFSGGSINSMGLPNLGYRAYAELIPELKRFGKPIIASVAGLVEDDFPVIAEAVNAAGPDLIEVNLSCPNIPGKPQIGYDAEASERLMKRVRKIITVPMGVKLPPYFDPAHHALMGNVIGRCGVDFLNLINSVGNGLVVDPKTETVVIKPKGGFGGLGGTIIKPVALANVRAFWKHFDGRMPIIGTGGVMSGLDAFEHVLCGASAVQVGTLLVEEGVDVFGRLEAEFVACLREKGYHSIADCRGRLKEL</sequence>
<keyword evidence="14" id="KW-1185">Reference proteome</keyword>
<name>A0A1W1I5K1_9BACT</name>
<feature type="binding site" evidence="11">
    <location>
        <position position="124"/>
    </location>
    <ligand>
        <name>substrate</name>
    </ligand>
</feature>
<keyword evidence="7 11" id="KW-0285">Flavoprotein</keyword>
<evidence type="ECO:0000256" key="7">
    <source>
        <dbReference type="ARBA" id="ARBA00022630"/>
    </source>
</evidence>
<comment type="cofactor">
    <cofactor evidence="11">
        <name>FMN</name>
        <dbReference type="ChEBI" id="CHEBI:58210"/>
    </cofactor>
    <text evidence="11">Binds 1 FMN per subunit.</text>
</comment>
<feature type="domain" description="Dihydroorotate dehydrogenase catalytic" evidence="12">
    <location>
        <begin position="4"/>
        <end position="287"/>
    </location>
</feature>
<gene>
    <name evidence="13" type="primary">pyrDA</name>
    <name evidence="11" type="synonym">pyrD</name>
    <name evidence="13" type="ORF">NSJP_2098</name>
</gene>
<evidence type="ECO:0000256" key="6">
    <source>
        <dbReference type="ARBA" id="ARBA00022490"/>
    </source>
</evidence>
<dbReference type="PROSITE" id="PS00912">
    <property type="entry name" value="DHODEHASE_2"/>
    <property type="match status" value="1"/>
</dbReference>
<dbReference type="InterPro" id="IPR005720">
    <property type="entry name" value="Dihydroorotate_DH_cat"/>
</dbReference>
<dbReference type="PANTHER" id="PTHR48109:SF1">
    <property type="entry name" value="DIHYDROOROTATE DEHYDROGENASE (FUMARATE)"/>
    <property type="match status" value="1"/>
</dbReference>
<dbReference type="Proteomes" id="UP000192042">
    <property type="component" value="Chromosome I"/>
</dbReference>
<dbReference type="InterPro" id="IPR023359">
    <property type="entry name" value="Dihydro_DH_chainA_dom2"/>
</dbReference>
<comment type="function">
    <text evidence="11">Catalyzes the conversion of dihydroorotate to orotate.</text>
</comment>
<feature type="binding site" evidence="11">
    <location>
        <begin position="44"/>
        <end position="45"/>
    </location>
    <ligand>
        <name>FMN</name>
        <dbReference type="ChEBI" id="CHEBI:58210"/>
    </ligand>
</feature>
<dbReference type="SUPFAM" id="SSF51395">
    <property type="entry name" value="FMN-linked oxidoreductases"/>
    <property type="match status" value="1"/>
</dbReference>
<dbReference type="RefSeq" id="WP_080886674.1">
    <property type="nucleotide sequence ID" value="NZ_LT828648.1"/>
</dbReference>
<feature type="binding site" evidence="11">
    <location>
        <position position="20"/>
    </location>
    <ligand>
        <name>FMN</name>
        <dbReference type="ChEBI" id="CHEBI:58210"/>
    </ligand>
</feature>
<dbReference type="PANTHER" id="PTHR48109">
    <property type="entry name" value="DIHYDROOROTATE DEHYDROGENASE (QUINONE), MITOCHONDRIAL-RELATED"/>
    <property type="match status" value="1"/>
</dbReference>
<evidence type="ECO:0000256" key="4">
    <source>
        <dbReference type="ARBA" id="ARBA00008008"/>
    </source>
</evidence>
<feature type="binding site" evidence="11">
    <location>
        <position position="124"/>
    </location>
    <ligand>
        <name>FMN</name>
        <dbReference type="ChEBI" id="CHEBI:58210"/>
    </ligand>
</feature>
<dbReference type="NCBIfam" id="NF002702">
    <property type="entry name" value="PRK02506.1"/>
    <property type="match status" value="1"/>
</dbReference>
<feature type="binding site" evidence="11">
    <location>
        <begin position="246"/>
        <end position="247"/>
    </location>
    <ligand>
        <name>FMN</name>
        <dbReference type="ChEBI" id="CHEBI:58210"/>
    </ligand>
</feature>
<evidence type="ECO:0000256" key="2">
    <source>
        <dbReference type="ARBA" id="ARBA00004496"/>
    </source>
</evidence>
<dbReference type="InterPro" id="IPR012135">
    <property type="entry name" value="Dihydroorotate_DH_1_2"/>
</dbReference>
<evidence type="ECO:0000259" key="12">
    <source>
        <dbReference type="Pfam" id="PF01180"/>
    </source>
</evidence>
<evidence type="ECO:0000256" key="10">
    <source>
        <dbReference type="ARBA" id="ARBA00023002"/>
    </source>
</evidence>
<dbReference type="InterPro" id="IPR033886">
    <property type="entry name" value="DHOD_1A"/>
</dbReference>
<feature type="binding site" evidence="11">
    <location>
        <begin position="68"/>
        <end position="72"/>
    </location>
    <ligand>
        <name>substrate</name>
    </ligand>
</feature>
<comment type="pathway">
    <text evidence="3 11">Pyrimidine metabolism; UMP biosynthesis via de novo pathway.</text>
</comment>
<evidence type="ECO:0000256" key="5">
    <source>
        <dbReference type="ARBA" id="ARBA00011738"/>
    </source>
</evidence>
<dbReference type="Gene3D" id="2.30.26.10">
    <property type="entry name" value="Dihydroorotate Dehydrogenase A, chain A, domain 2"/>
    <property type="match status" value="1"/>
</dbReference>
<dbReference type="GO" id="GO:0006207">
    <property type="term" value="P:'de novo' pyrimidine nucleobase biosynthetic process"/>
    <property type="evidence" value="ECO:0007669"/>
    <property type="project" value="InterPro"/>
</dbReference>
<comment type="similarity">
    <text evidence="4 11">Belongs to the dihydroorotate dehydrogenase family. Type 1 subfamily.</text>
</comment>
<dbReference type="InterPro" id="IPR024920">
    <property type="entry name" value="Dihydroorotate_DH_1"/>
</dbReference>
<evidence type="ECO:0000256" key="8">
    <source>
        <dbReference type="ARBA" id="ARBA00022643"/>
    </source>
</evidence>
<dbReference type="InterPro" id="IPR050074">
    <property type="entry name" value="DHO_dehydrogenase"/>
</dbReference>
<keyword evidence="6 11" id="KW-0963">Cytoplasm</keyword>
<feature type="binding site" evidence="11">
    <location>
        <begin position="268"/>
        <end position="269"/>
    </location>
    <ligand>
        <name>FMN</name>
        <dbReference type="ChEBI" id="CHEBI:58210"/>
    </ligand>
</feature>
<feature type="binding site" evidence="11">
    <location>
        <begin position="190"/>
        <end position="191"/>
    </location>
    <ligand>
        <name>substrate</name>
    </ligand>
</feature>
<keyword evidence="10 11" id="KW-0560">Oxidoreductase</keyword>
<organism evidence="13 14">
    <name type="scientific">Nitrospira japonica</name>
    <dbReference type="NCBI Taxonomy" id="1325564"/>
    <lineage>
        <taxon>Bacteria</taxon>
        <taxon>Pseudomonadati</taxon>
        <taxon>Nitrospirota</taxon>
        <taxon>Nitrospiria</taxon>
        <taxon>Nitrospirales</taxon>
        <taxon>Nitrospiraceae</taxon>
        <taxon>Nitrospira</taxon>
    </lineage>
</organism>
<comment type="subcellular location">
    <subcellularLocation>
        <location evidence="2 11">Cytoplasm</location>
    </subcellularLocation>
</comment>
<dbReference type="EC" id="1.3.-.-" evidence="11"/>
<evidence type="ECO:0000313" key="13">
    <source>
        <dbReference type="EMBL" id="SLM48270.1"/>
    </source>
</evidence>
<dbReference type="InterPro" id="IPR013785">
    <property type="entry name" value="Aldolase_TIM"/>
</dbReference>
<evidence type="ECO:0000313" key="14">
    <source>
        <dbReference type="Proteomes" id="UP000192042"/>
    </source>
</evidence>
<dbReference type="FunFam" id="3.20.20.70:FF:000027">
    <property type="entry name" value="Dihydropyrimidine dehydrogenase [NADP(+)]"/>
    <property type="match status" value="1"/>
</dbReference>
<accession>A0A1W1I5K1</accession>
<feature type="binding site" evidence="11">
    <location>
        <position position="189"/>
    </location>
    <ligand>
        <name>FMN</name>
        <dbReference type="ChEBI" id="CHEBI:58210"/>
    </ligand>
</feature>
<evidence type="ECO:0000256" key="11">
    <source>
        <dbReference type="HAMAP-Rule" id="MF_00224"/>
    </source>
</evidence>
<dbReference type="GO" id="GO:1990663">
    <property type="term" value="F:dihydroorotate dehydrogenase (fumarate) activity"/>
    <property type="evidence" value="ECO:0007669"/>
    <property type="project" value="UniProtKB-EC"/>
</dbReference>
<dbReference type="InterPro" id="IPR001295">
    <property type="entry name" value="Dihydroorotate_DH_CS"/>
</dbReference>
<dbReference type="EMBL" id="LT828648">
    <property type="protein sequence ID" value="SLM48270.1"/>
    <property type="molecule type" value="Genomic_DNA"/>
</dbReference>
<keyword evidence="9 11" id="KW-0665">Pyrimidine biosynthesis</keyword>
<proteinExistence type="inferred from homology"/>
<comment type="subunit">
    <text evidence="5">Homodimer.</text>
</comment>
<dbReference type="PIRSF" id="PIRSF000164">
    <property type="entry name" value="DHO_oxidase"/>
    <property type="match status" value="1"/>
</dbReference>